<evidence type="ECO:0000256" key="10">
    <source>
        <dbReference type="HAMAP-Rule" id="MF_00250"/>
    </source>
</evidence>
<dbReference type="PIRSF" id="PIRSF005653">
    <property type="entry name" value="RNA_pol_N/8_sub"/>
    <property type="match status" value="1"/>
</dbReference>
<comment type="similarity">
    <text evidence="10">Belongs to the archaeal Rpo10/eukaryotic RPB10 RNA polymerase subunit family.</text>
</comment>
<keyword evidence="7 10" id="KW-0862">Zinc</keyword>
<evidence type="ECO:0000313" key="13">
    <source>
        <dbReference type="Proteomes" id="UP000693941"/>
    </source>
</evidence>
<sequence>MMIPIRCFTCGSLIADKWQPFITRVNAGENPGKVLDDLGVKRYCCRRMLLSHIDIISEVIHYTRPI</sequence>
<dbReference type="InterPro" id="IPR020789">
    <property type="entry name" value="RNA_pol_suN_Zn-BS"/>
</dbReference>
<dbReference type="EMBL" id="CP077713">
    <property type="protein sequence ID" value="QXJ33655.1"/>
    <property type="molecule type" value="Genomic_DNA"/>
</dbReference>
<keyword evidence="5 10" id="KW-0548">Nucleotidyltransferase</keyword>
<comment type="cofactor">
    <cofactor evidence="10">
        <name>Zn(2+)</name>
        <dbReference type="ChEBI" id="CHEBI:29105"/>
    </cofactor>
    <text evidence="10">Binds 1 zinc ion.</text>
</comment>
<dbReference type="EMBL" id="CP077715">
    <property type="protein sequence ID" value="QXJ30625.1"/>
    <property type="molecule type" value="Genomic_DNA"/>
</dbReference>
<gene>
    <name evidence="10" type="primary">rpo10</name>
    <name evidence="10" type="synonym">rpoN</name>
    <name evidence="11" type="ORF">J5U21_00271</name>
    <name evidence="12" type="ORF">J5U22_00197</name>
</gene>
<dbReference type="RefSeq" id="WP_012712019.1">
    <property type="nucleotide sequence ID" value="NZ_CP077713.1"/>
</dbReference>
<evidence type="ECO:0000256" key="4">
    <source>
        <dbReference type="ARBA" id="ARBA00022679"/>
    </source>
</evidence>
<name>A0A8F5BSN0_9CREN</name>
<dbReference type="GO" id="GO:0003677">
    <property type="term" value="F:DNA binding"/>
    <property type="evidence" value="ECO:0007669"/>
    <property type="project" value="InterPro"/>
</dbReference>
<evidence type="ECO:0000256" key="7">
    <source>
        <dbReference type="ARBA" id="ARBA00022833"/>
    </source>
</evidence>
<dbReference type="PROSITE" id="PS01112">
    <property type="entry name" value="RNA_POL_N_8KD"/>
    <property type="match status" value="1"/>
</dbReference>
<keyword evidence="8 10" id="KW-0804">Transcription</keyword>
<evidence type="ECO:0000256" key="9">
    <source>
        <dbReference type="ARBA" id="ARBA00065509"/>
    </source>
</evidence>
<feature type="binding site" evidence="10">
    <location>
        <position position="44"/>
    </location>
    <ligand>
        <name>Zn(2+)</name>
        <dbReference type="ChEBI" id="CHEBI:29105"/>
    </ligand>
</feature>
<dbReference type="PANTHER" id="PTHR23431:SF3">
    <property type="entry name" value="DNA-DIRECTED RNA POLYMERASES I, II, AND III SUBUNIT RPABC5"/>
    <property type="match status" value="1"/>
</dbReference>
<dbReference type="SUPFAM" id="SSF46924">
    <property type="entry name" value="RNA polymerase subunit RPB10"/>
    <property type="match status" value="1"/>
</dbReference>
<feature type="binding site" evidence="10">
    <location>
        <position position="10"/>
    </location>
    <ligand>
        <name>Zn(2+)</name>
        <dbReference type="ChEBI" id="CHEBI:29105"/>
    </ligand>
</feature>
<evidence type="ECO:0000256" key="8">
    <source>
        <dbReference type="ARBA" id="ARBA00023163"/>
    </source>
</evidence>
<dbReference type="EC" id="2.7.7.6" evidence="10"/>
<dbReference type="SMR" id="A0A8F5BSN0"/>
<organism evidence="11 13">
    <name type="scientific">Saccharolobus shibatae</name>
    <dbReference type="NCBI Taxonomy" id="2286"/>
    <lineage>
        <taxon>Archaea</taxon>
        <taxon>Thermoproteota</taxon>
        <taxon>Thermoprotei</taxon>
        <taxon>Sulfolobales</taxon>
        <taxon>Sulfolobaceae</taxon>
        <taxon>Saccharolobus</taxon>
    </lineage>
</organism>
<dbReference type="NCBIfam" id="NF003089">
    <property type="entry name" value="PRK04016.1"/>
    <property type="match status" value="1"/>
</dbReference>
<dbReference type="Gene3D" id="1.10.10.60">
    <property type="entry name" value="Homeodomain-like"/>
    <property type="match status" value="1"/>
</dbReference>
<evidence type="ECO:0000256" key="6">
    <source>
        <dbReference type="ARBA" id="ARBA00022723"/>
    </source>
</evidence>
<keyword evidence="2 10" id="KW-0240">DNA-directed RNA polymerase</keyword>
<comment type="subcellular location">
    <subcellularLocation>
        <location evidence="1 10">Cytoplasm</location>
    </subcellularLocation>
</comment>
<dbReference type="GO" id="GO:0000428">
    <property type="term" value="C:DNA-directed RNA polymerase complex"/>
    <property type="evidence" value="ECO:0007669"/>
    <property type="project" value="UniProtKB-KW"/>
</dbReference>
<keyword evidence="3 10" id="KW-0963">Cytoplasm</keyword>
<dbReference type="Proteomes" id="UP000693941">
    <property type="component" value="Chromosome"/>
</dbReference>
<proteinExistence type="inferred from homology"/>
<feature type="binding site" evidence="10">
    <location>
        <position position="45"/>
    </location>
    <ligand>
        <name>Zn(2+)</name>
        <dbReference type="ChEBI" id="CHEBI:29105"/>
    </ligand>
</feature>
<protein>
    <recommendedName>
        <fullName evidence="10">DNA-directed RNA polymerase subunit Rpo10</fullName>
        <ecNumber evidence="10">2.7.7.6</ecNumber>
    </recommendedName>
    <alternativeName>
        <fullName evidence="10">DNA-directed RNA polymerase subunit N</fullName>
    </alternativeName>
</protein>
<dbReference type="FunFam" id="1.10.10.60:FF:000335">
    <property type="entry name" value="DNA-directed RNA polymerase subunit N, putative"/>
    <property type="match status" value="1"/>
</dbReference>
<feature type="binding site" evidence="10">
    <location>
        <position position="7"/>
    </location>
    <ligand>
        <name>Zn(2+)</name>
        <dbReference type="ChEBI" id="CHEBI:29105"/>
    </ligand>
</feature>
<dbReference type="PANTHER" id="PTHR23431">
    <property type="entry name" value="DNA-DIRECTED RNA POLYMERASES I, II, AND III SUBUNIT RPABC5 FAMILY MEMBER"/>
    <property type="match status" value="1"/>
</dbReference>
<comment type="subunit">
    <text evidence="9">Part of the 13-subunit RNA polymerase complex.</text>
</comment>
<keyword evidence="14" id="KW-1185">Reference proteome</keyword>
<dbReference type="InterPro" id="IPR000268">
    <property type="entry name" value="RPABC5/Rpb10"/>
</dbReference>
<evidence type="ECO:0000313" key="11">
    <source>
        <dbReference type="EMBL" id="QXJ30625.1"/>
    </source>
</evidence>
<evidence type="ECO:0000256" key="5">
    <source>
        <dbReference type="ARBA" id="ARBA00022695"/>
    </source>
</evidence>
<comment type="subunit">
    <text evidence="10">Part of the RNA polymerase complex.</text>
</comment>
<dbReference type="GeneID" id="15298439"/>
<evidence type="ECO:0000256" key="3">
    <source>
        <dbReference type="ARBA" id="ARBA00022490"/>
    </source>
</evidence>
<evidence type="ECO:0000256" key="2">
    <source>
        <dbReference type="ARBA" id="ARBA00022478"/>
    </source>
</evidence>
<dbReference type="Proteomes" id="UP000694036">
    <property type="component" value="Chromosome"/>
</dbReference>
<comment type="function">
    <text evidence="10">DNA-dependent RNA polymerase (RNAP) catalyzes the transcription of DNA into RNA using the four ribonucleoside triphosphates as substrates.</text>
</comment>
<dbReference type="GO" id="GO:0003899">
    <property type="term" value="F:DNA-directed RNA polymerase activity"/>
    <property type="evidence" value="ECO:0007669"/>
    <property type="project" value="UniProtKB-UniRule"/>
</dbReference>
<evidence type="ECO:0000313" key="12">
    <source>
        <dbReference type="EMBL" id="QXJ33655.1"/>
    </source>
</evidence>
<evidence type="ECO:0000313" key="14">
    <source>
        <dbReference type="Proteomes" id="UP000694036"/>
    </source>
</evidence>
<accession>A0A8F5BSN0</accession>
<comment type="catalytic activity">
    <reaction evidence="10">
        <text>RNA(n) + a ribonucleoside 5'-triphosphate = RNA(n+1) + diphosphate</text>
        <dbReference type="Rhea" id="RHEA:21248"/>
        <dbReference type="Rhea" id="RHEA-COMP:14527"/>
        <dbReference type="Rhea" id="RHEA-COMP:17342"/>
        <dbReference type="ChEBI" id="CHEBI:33019"/>
        <dbReference type="ChEBI" id="CHEBI:61557"/>
        <dbReference type="ChEBI" id="CHEBI:140395"/>
        <dbReference type="EC" id="2.7.7.6"/>
    </reaction>
</comment>
<dbReference type="GO" id="GO:0006351">
    <property type="term" value="P:DNA-templated transcription"/>
    <property type="evidence" value="ECO:0007669"/>
    <property type="project" value="UniProtKB-UniRule"/>
</dbReference>
<dbReference type="HAMAP" id="MF_00250">
    <property type="entry name" value="RNApol_arch_Rpo10"/>
    <property type="match status" value="1"/>
</dbReference>
<dbReference type="Pfam" id="PF01194">
    <property type="entry name" value="RNA_pol_N"/>
    <property type="match status" value="1"/>
</dbReference>
<dbReference type="GO" id="GO:0005737">
    <property type="term" value="C:cytoplasm"/>
    <property type="evidence" value="ECO:0007669"/>
    <property type="project" value="UniProtKB-SubCell"/>
</dbReference>
<dbReference type="AlphaFoldDB" id="A0A8F5BSN0"/>
<evidence type="ECO:0000256" key="1">
    <source>
        <dbReference type="ARBA" id="ARBA00004496"/>
    </source>
</evidence>
<dbReference type="InterPro" id="IPR023580">
    <property type="entry name" value="RNA_pol_su_RPB10"/>
</dbReference>
<keyword evidence="6 10" id="KW-0479">Metal-binding</keyword>
<dbReference type="GO" id="GO:0008270">
    <property type="term" value="F:zinc ion binding"/>
    <property type="evidence" value="ECO:0007669"/>
    <property type="project" value="UniProtKB-UniRule"/>
</dbReference>
<reference evidence="11 14" key="1">
    <citation type="journal article" date="2021" name="Environ. Microbiol.">
        <title>New insights into the diversity and evolution of the archaeal mobilome from three complete genomes of Saccharolobus shibatae.</title>
        <authorList>
            <person name="Medvedeva S."/>
            <person name="Brandt D."/>
            <person name="Cvirkaite-Krupovic V."/>
            <person name="Liu Y."/>
            <person name="Severinov K."/>
            <person name="Ishino S."/>
            <person name="Ishino Y."/>
            <person name="Prangishvili D."/>
            <person name="Kalinowski J."/>
            <person name="Krupovic M."/>
        </authorList>
    </citation>
    <scope>NUCLEOTIDE SEQUENCE</scope>
    <source>
        <strain evidence="11">BEU9</strain>
        <strain evidence="12 14">S38A</strain>
    </source>
</reference>
<keyword evidence="4 10" id="KW-0808">Transferase</keyword>